<sequence length="86" mass="10610">MWRLWARSTSQYLSRLRTTMGVENFWRQLKHNYLHNYTRPRLDQLVWVLIHKVTPAYFARMDGLQDDYRMGRSKPLTAYQRRFKTS</sequence>
<name>A0A0D2LS42_HYPSF</name>
<evidence type="ECO:0008006" key="3">
    <source>
        <dbReference type="Google" id="ProtNLM"/>
    </source>
</evidence>
<feature type="non-terminal residue" evidence="1">
    <location>
        <position position="86"/>
    </location>
</feature>
<evidence type="ECO:0000313" key="1">
    <source>
        <dbReference type="EMBL" id="KJA13623.1"/>
    </source>
</evidence>
<keyword evidence="2" id="KW-1185">Reference proteome</keyword>
<accession>A0A0D2LS42</accession>
<proteinExistence type="predicted"/>
<protein>
    <recommendedName>
        <fullName evidence="3">Transposase</fullName>
    </recommendedName>
</protein>
<dbReference type="OrthoDB" id="3262412at2759"/>
<dbReference type="Proteomes" id="UP000054270">
    <property type="component" value="Unassembled WGS sequence"/>
</dbReference>
<organism evidence="1 2">
    <name type="scientific">Hypholoma sublateritium (strain FD-334 SS-4)</name>
    <dbReference type="NCBI Taxonomy" id="945553"/>
    <lineage>
        <taxon>Eukaryota</taxon>
        <taxon>Fungi</taxon>
        <taxon>Dikarya</taxon>
        <taxon>Basidiomycota</taxon>
        <taxon>Agaricomycotina</taxon>
        <taxon>Agaricomycetes</taxon>
        <taxon>Agaricomycetidae</taxon>
        <taxon>Agaricales</taxon>
        <taxon>Agaricineae</taxon>
        <taxon>Strophariaceae</taxon>
        <taxon>Hypholoma</taxon>
    </lineage>
</organism>
<dbReference type="STRING" id="945553.A0A0D2LS42"/>
<gene>
    <name evidence="1" type="ORF">HYPSUDRAFT_151417</name>
</gene>
<dbReference type="AlphaFoldDB" id="A0A0D2LS42"/>
<reference evidence="2" key="1">
    <citation type="submission" date="2014-04" db="EMBL/GenBank/DDBJ databases">
        <title>Evolutionary Origins and Diversification of the Mycorrhizal Mutualists.</title>
        <authorList>
            <consortium name="DOE Joint Genome Institute"/>
            <consortium name="Mycorrhizal Genomics Consortium"/>
            <person name="Kohler A."/>
            <person name="Kuo A."/>
            <person name="Nagy L.G."/>
            <person name="Floudas D."/>
            <person name="Copeland A."/>
            <person name="Barry K.W."/>
            <person name="Cichocki N."/>
            <person name="Veneault-Fourrey C."/>
            <person name="LaButti K."/>
            <person name="Lindquist E.A."/>
            <person name="Lipzen A."/>
            <person name="Lundell T."/>
            <person name="Morin E."/>
            <person name="Murat C."/>
            <person name="Riley R."/>
            <person name="Ohm R."/>
            <person name="Sun H."/>
            <person name="Tunlid A."/>
            <person name="Henrissat B."/>
            <person name="Grigoriev I.V."/>
            <person name="Hibbett D.S."/>
            <person name="Martin F."/>
        </authorList>
    </citation>
    <scope>NUCLEOTIDE SEQUENCE [LARGE SCALE GENOMIC DNA]</scope>
    <source>
        <strain evidence="2">FD-334 SS-4</strain>
    </source>
</reference>
<evidence type="ECO:0000313" key="2">
    <source>
        <dbReference type="Proteomes" id="UP000054270"/>
    </source>
</evidence>
<dbReference type="EMBL" id="KN817726">
    <property type="protein sequence ID" value="KJA13623.1"/>
    <property type="molecule type" value="Genomic_DNA"/>
</dbReference>